<reference evidence="1" key="1">
    <citation type="submission" date="2018-11" db="EMBL/GenBank/DDBJ databases">
        <authorList>
            <consortium name="Pathogen Informatics"/>
        </authorList>
    </citation>
    <scope>NUCLEOTIDE SEQUENCE</scope>
</reference>
<gene>
    <name evidence="1" type="ORF">PXEA_LOCUS11488</name>
</gene>
<organism evidence="1 2">
    <name type="scientific">Protopolystoma xenopodis</name>
    <dbReference type="NCBI Taxonomy" id="117903"/>
    <lineage>
        <taxon>Eukaryota</taxon>
        <taxon>Metazoa</taxon>
        <taxon>Spiralia</taxon>
        <taxon>Lophotrochozoa</taxon>
        <taxon>Platyhelminthes</taxon>
        <taxon>Monogenea</taxon>
        <taxon>Polyopisthocotylea</taxon>
        <taxon>Polystomatidea</taxon>
        <taxon>Polystomatidae</taxon>
        <taxon>Protopolystoma</taxon>
    </lineage>
</organism>
<evidence type="ECO:0000313" key="1">
    <source>
        <dbReference type="EMBL" id="VEL18048.1"/>
    </source>
</evidence>
<sequence length="93" mass="9794">MLYQSSRELFLFSSKSPFPMGTGGPLRGLGNGGTELLANLCRAARGGGSKSSKCFLPDTHCPHLQAGLATNPASTECLRSTNRVLMSTRPAIP</sequence>
<comment type="caution">
    <text evidence="1">The sequence shown here is derived from an EMBL/GenBank/DDBJ whole genome shotgun (WGS) entry which is preliminary data.</text>
</comment>
<protein>
    <submittedName>
        <fullName evidence="1">Uncharacterized protein</fullName>
    </submittedName>
</protein>
<evidence type="ECO:0000313" key="2">
    <source>
        <dbReference type="Proteomes" id="UP000784294"/>
    </source>
</evidence>
<proteinExistence type="predicted"/>
<dbReference type="EMBL" id="CAAALY010035395">
    <property type="protein sequence ID" value="VEL18048.1"/>
    <property type="molecule type" value="Genomic_DNA"/>
</dbReference>
<accession>A0A3S5A936</accession>
<dbReference type="AlphaFoldDB" id="A0A3S5A936"/>
<keyword evidence="2" id="KW-1185">Reference proteome</keyword>
<name>A0A3S5A936_9PLAT</name>
<dbReference type="Proteomes" id="UP000784294">
    <property type="component" value="Unassembled WGS sequence"/>
</dbReference>